<gene>
    <name evidence="2" type="ORF">A9O66_05330</name>
</gene>
<accession>A0A9Q6RZP0</accession>
<dbReference type="EMBL" id="CP015958">
    <property type="protein sequence ID" value="QLB61853.1"/>
    <property type="molecule type" value="Genomic_DNA"/>
</dbReference>
<dbReference type="Proteomes" id="UP000509548">
    <property type="component" value="Chromosome 1"/>
</dbReference>
<protein>
    <submittedName>
        <fullName evidence="2">Uncharacterized protein</fullName>
    </submittedName>
</protein>
<organism evidence="2 3">
    <name type="scientific">Paraburkholderia caribensis</name>
    <dbReference type="NCBI Taxonomy" id="75105"/>
    <lineage>
        <taxon>Bacteria</taxon>
        <taxon>Pseudomonadati</taxon>
        <taxon>Pseudomonadota</taxon>
        <taxon>Betaproteobacteria</taxon>
        <taxon>Burkholderiales</taxon>
        <taxon>Burkholderiaceae</taxon>
        <taxon>Paraburkholderia</taxon>
    </lineage>
</organism>
<feature type="compositionally biased region" description="Polar residues" evidence="1">
    <location>
        <begin position="27"/>
        <end position="36"/>
    </location>
</feature>
<proteinExistence type="predicted"/>
<reference evidence="2 3" key="1">
    <citation type="journal article" date="2014" name="Genome Announc.">
        <title>Draft Genome Sequence of the Haloacid-Degrading Burkholderia caribensis Strain MBA4.</title>
        <authorList>
            <person name="Pan Y."/>
            <person name="Kong K.F."/>
            <person name="Tsang J.S."/>
        </authorList>
    </citation>
    <scope>NUCLEOTIDE SEQUENCE [LARGE SCALE GENOMIC DNA]</scope>
    <source>
        <strain evidence="2 3">852011</strain>
    </source>
</reference>
<evidence type="ECO:0000313" key="2">
    <source>
        <dbReference type="EMBL" id="QLB61853.1"/>
    </source>
</evidence>
<dbReference type="AlphaFoldDB" id="A0A9Q6RZP0"/>
<name>A0A9Q6RZP0_9BURK</name>
<feature type="region of interest" description="Disordered" evidence="1">
    <location>
        <begin position="1"/>
        <end position="53"/>
    </location>
</feature>
<sequence>MREGFREGSGSTAVVQLPAASAIEANRSASERNGSGHNREPNRSYEAASNNTRRAPCCAPPALAIIF</sequence>
<evidence type="ECO:0000313" key="3">
    <source>
        <dbReference type="Proteomes" id="UP000509548"/>
    </source>
</evidence>
<evidence type="ECO:0000256" key="1">
    <source>
        <dbReference type="SAM" id="MobiDB-lite"/>
    </source>
</evidence>